<comment type="caution">
    <text evidence="1">The sequence shown here is derived from an EMBL/GenBank/DDBJ whole genome shotgun (WGS) entry which is preliminary data.</text>
</comment>
<organism evidence="1 2">
    <name type="scientific">Pseudomonas syringae pv. actinidiae</name>
    <dbReference type="NCBI Taxonomy" id="103796"/>
    <lineage>
        <taxon>Bacteria</taxon>
        <taxon>Pseudomonadati</taxon>
        <taxon>Pseudomonadota</taxon>
        <taxon>Gammaproteobacteria</taxon>
        <taxon>Pseudomonadales</taxon>
        <taxon>Pseudomonadaceae</taxon>
        <taxon>Pseudomonas</taxon>
        <taxon>Pseudomonas syringae</taxon>
    </lineage>
</organism>
<protein>
    <submittedName>
        <fullName evidence="1">NAD(P)-dependent dehydrogenase</fullName>
    </submittedName>
</protein>
<evidence type="ECO:0000313" key="1">
    <source>
        <dbReference type="EMBL" id="GBH15619.1"/>
    </source>
</evidence>
<sequence>MNAHRYALGQADPVEGRVHVGDQLAALRVVAVVDAPRDAFDTPREDFAAHQLQVCRVTHLEVRQLGFLEKAIDPERVHIDHRHLRFANARVVAAMHVQVGDVTVDRRQHACAGQVQFGRFQLRLSQLVIGECRSGDIARVVTVFCRDNQFIHVGTALCVELAHLPRRLA</sequence>
<proteinExistence type="predicted"/>
<evidence type="ECO:0000313" key="2">
    <source>
        <dbReference type="Proteomes" id="UP000248291"/>
    </source>
</evidence>
<dbReference type="EMBL" id="BGKA01000060">
    <property type="protein sequence ID" value="GBH15619.1"/>
    <property type="molecule type" value="Genomic_DNA"/>
</dbReference>
<reference evidence="1 2" key="1">
    <citation type="submission" date="2018-04" db="EMBL/GenBank/DDBJ databases">
        <title>Draft genome sequence of Pseudomonas syringae pv. actinidiae biovar 3 strains isolated from kiwifruit in Kagawa prefecture.</title>
        <authorList>
            <person name="Tabuchi M."/>
            <person name="Saito M."/>
            <person name="Fujiwara S."/>
            <person name="Sasa N."/>
            <person name="Akimitsu K."/>
            <person name="Gomi K."/>
            <person name="Konishi-Sugita S."/>
            <person name="Hamano K."/>
            <person name="Kataoka I."/>
        </authorList>
    </citation>
    <scope>NUCLEOTIDE SEQUENCE [LARGE SCALE GENOMIC DNA]</scope>
    <source>
        <strain evidence="1 2">MAFF212211</strain>
    </source>
</reference>
<name>A0AAN4Q211_PSESF</name>
<accession>A0AAN4Q211</accession>
<dbReference type="Proteomes" id="UP000248291">
    <property type="component" value="Unassembled WGS sequence"/>
</dbReference>
<gene>
    <name evidence="1" type="ORF">KPSA3_01548</name>
</gene>
<dbReference type="AlphaFoldDB" id="A0AAN4Q211"/>